<dbReference type="Gene3D" id="1.10.357.10">
    <property type="entry name" value="Tetracycline Repressor, domain 2"/>
    <property type="match status" value="1"/>
</dbReference>
<dbReference type="Proteomes" id="UP000315730">
    <property type="component" value="Unassembled WGS sequence"/>
</dbReference>
<evidence type="ECO:0000313" key="8">
    <source>
        <dbReference type="Proteomes" id="UP000315730"/>
    </source>
</evidence>
<dbReference type="GO" id="GO:0003677">
    <property type="term" value="F:DNA binding"/>
    <property type="evidence" value="ECO:0007669"/>
    <property type="project" value="UniProtKB-UniRule"/>
</dbReference>
<keyword evidence="8" id="KW-1185">Reference proteome</keyword>
<dbReference type="PANTHER" id="PTHR47506:SF1">
    <property type="entry name" value="HTH-TYPE TRANSCRIPTIONAL REGULATOR YJDC"/>
    <property type="match status" value="1"/>
</dbReference>
<dbReference type="PROSITE" id="PS50977">
    <property type="entry name" value="HTH_TETR_2"/>
    <property type="match status" value="1"/>
</dbReference>
<dbReference type="RefSeq" id="WP_082810161.1">
    <property type="nucleotide sequence ID" value="NZ_BJNW01000001.1"/>
</dbReference>
<accession>A0A4Y4D1V3</accession>
<comment type="caution">
    <text evidence="7">The sequence shown here is derived from an EMBL/GenBank/DDBJ whole genome shotgun (WGS) entry which is preliminary data.</text>
</comment>
<dbReference type="PANTHER" id="PTHR47506">
    <property type="entry name" value="TRANSCRIPTIONAL REGULATORY PROTEIN"/>
    <property type="match status" value="1"/>
</dbReference>
<evidence type="ECO:0000313" key="7">
    <source>
        <dbReference type="EMBL" id="GEC97919.1"/>
    </source>
</evidence>
<keyword evidence="3" id="KW-0804">Transcription</keyword>
<protein>
    <recommendedName>
        <fullName evidence="6">HTH tetR-type domain-containing protein</fullName>
    </recommendedName>
</protein>
<feature type="region of interest" description="Disordered" evidence="5">
    <location>
        <begin position="192"/>
        <end position="253"/>
    </location>
</feature>
<dbReference type="SUPFAM" id="SSF46689">
    <property type="entry name" value="Homeodomain-like"/>
    <property type="match status" value="1"/>
</dbReference>
<dbReference type="EMBL" id="BJNW01000001">
    <property type="protein sequence ID" value="GEC97919.1"/>
    <property type="molecule type" value="Genomic_DNA"/>
</dbReference>
<feature type="domain" description="HTH tetR-type" evidence="6">
    <location>
        <begin position="7"/>
        <end position="67"/>
    </location>
</feature>
<evidence type="ECO:0000259" key="6">
    <source>
        <dbReference type="PROSITE" id="PS50977"/>
    </source>
</evidence>
<reference evidence="7 8" key="1">
    <citation type="submission" date="2019-06" db="EMBL/GenBank/DDBJ databases">
        <title>Whole genome shotgun sequence of Kocuria varians NBRC 15358.</title>
        <authorList>
            <person name="Hosoyama A."/>
            <person name="Uohara A."/>
            <person name="Ohji S."/>
            <person name="Ichikawa N."/>
        </authorList>
    </citation>
    <scope>NUCLEOTIDE SEQUENCE [LARGE SCALE GENOMIC DNA]</scope>
    <source>
        <strain evidence="7 8">NBRC 15358</strain>
    </source>
</reference>
<dbReference type="Pfam" id="PF00440">
    <property type="entry name" value="TetR_N"/>
    <property type="match status" value="1"/>
</dbReference>
<proteinExistence type="predicted"/>
<dbReference type="OrthoDB" id="3196926at2"/>
<dbReference type="STRING" id="1272.GCA_900014985_00119"/>
<evidence type="ECO:0000256" key="1">
    <source>
        <dbReference type="ARBA" id="ARBA00023015"/>
    </source>
</evidence>
<evidence type="ECO:0000256" key="5">
    <source>
        <dbReference type="SAM" id="MobiDB-lite"/>
    </source>
</evidence>
<evidence type="ECO:0000256" key="4">
    <source>
        <dbReference type="PROSITE-ProRule" id="PRU00335"/>
    </source>
</evidence>
<keyword evidence="1" id="KW-0805">Transcription regulation</keyword>
<evidence type="ECO:0000256" key="3">
    <source>
        <dbReference type="ARBA" id="ARBA00023163"/>
    </source>
</evidence>
<dbReference type="InterPro" id="IPR036271">
    <property type="entry name" value="Tet_transcr_reg_TetR-rel_C_sf"/>
</dbReference>
<dbReference type="InterPro" id="IPR001647">
    <property type="entry name" value="HTH_TetR"/>
</dbReference>
<dbReference type="PRINTS" id="PR00455">
    <property type="entry name" value="HTHTETR"/>
</dbReference>
<dbReference type="SUPFAM" id="SSF48498">
    <property type="entry name" value="Tetracyclin repressor-like, C-terminal domain"/>
    <property type="match status" value="1"/>
</dbReference>
<feature type="DNA-binding region" description="H-T-H motif" evidence="4">
    <location>
        <begin position="30"/>
        <end position="49"/>
    </location>
</feature>
<name>A0A4Y4D1V3_KOCVA</name>
<keyword evidence="2 4" id="KW-0238">DNA-binding</keyword>
<feature type="compositionally biased region" description="Low complexity" evidence="5">
    <location>
        <begin position="192"/>
        <end position="211"/>
    </location>
</feature>
<dbReference type="InterPro" id="IPR009057">
    <property type="entry name" value="Homeodomain-like_sf"/>
</dbReference>
<sequence>MSTRTREPAKDRILAAASRLFYARGMAATGIDAVTAEAGVAKMSLYNNFASKEDLVVAYIHARHEEWLGLYRARAEGLTDPVRKVLAVFDAYLDHAHCAYEHGFRGCGLLNAAAELPAGAPGREVVRAHKEQVQEILRDHLADAGLPNPAGLAERLSFLLEGAMTRAGLEGTDERLRTARALAADMLATVPAGAPDPTGAPDPLGVHAPAGPHGPGGTGELAVAKTSTGATMHAGTEEKAGPKARTGNNQAGQ</sequence>
<organism evidence="7 8">
    <name type="scientific">Kocuria varians</name>
    <name type="common">Micrococcus varians</name>
    <dbReference type="NCBI Taxonomy" id="1272"/>
    <lineage>
        <taxon>Bacteria</taxon>
        <taxon>Bacillati</taxon>
        <taxon>Actinomycetota</taxon>
        <taxon>Actinomycetes</taxon>
        <taxon>Micrococcales</taxon>
        <taxon>Micrococcaceae</taxon>
        <taxon>Kocuria</taxon>
    </lineage>
</organism>
<dbReference type="AlphaFoldDB" id="A0A4Y4D1V3"/>
<evidence type="ECO:0000256" key="2">
    <source>
        <dbReference type="ARBA" id="ARBA00023125"/>
    </source>
</evidence>
<gene>
    <name evidence="7" type="ORF">KVA01_00740</name>
</gene>